<name>A0A0E4FVK9_9BRAD</name>
<dbReference type="Proteomes" id="UP000063308">
    <property type="component" value="Chromosome"/>
</dbReference>
<reference evidence="1 2" key="1">
    <citation type="submission" date="2014-11" db="EMBL/GenBank/DDBJ databases">
        <title>Symbiosis island explosion on the genome of extra-slow-growing strains of soybean bradyrhizobia with massive insertion sequences.</title>
        <authorList>
            <person name="Iida T."/>
            <person name="Minamisawa K."/>
        </authorList>
    </citation>
    <scope>NUCLEOTIDE SEQUENCE [LARGE SCALE GENOMIC DNA]</scope>
    <source>
        <strain evidence="1 2">NK6</strain>
    </source>
</reference>
<proteinExistence type="predicted"/>
<protein>
    <submittedName>
        <fullName evidence="1">Uncharacterized protein</fullName>
    </submittedName>
</protein>
<sequence length="61" mass="6448">MTAPIGGLLSGLTDPKFMAEIAERQRIAAHVAAQMGVTVEEARAALRAFEAETSSDGHTQH</sequence>
<organism evidence="1 2">
    <name type="scientific">Bradyrhizobium diazoefficiens</name>
    <dbReference type="NCBI Taxonomy" id="1355477"/>
    <lineage>
        <taxon>Bacteria</taxon>
        <taxon>Pseudomonadati</taxon>
        <taxon>Pseudomonadota</taxon>
        <taxon>Alphaproteobacteria</taxon>
        <taxon>Hyphomicrobiales</taxon>
        <taxon>Nitrobacteraceae</taxon>
        <taxon>Bradyrhizobium</taxon>
    </lineage>
</organism>
<dbReference type="RefSeq" id="WP_129557417.1">
    <property type="nucleotide sequence ID" value="NZ_CP126038.1"/>
</dbReference>
<dbReference type="AlphaFoldDB" id="A0A0E4FVK9"/>
<dbReference type="EMBL" id="AP014685">
    <property type="protein sequence ID" value="BAR57287.1"/>
    <property type="molecule type" value="Genomic_DNA"/>
</dbReference>
<evidence type="ECO:0000313" key="2">
    <source>
        <dbReference type="Proteomes" id="UP000063308"/>
    </source>
</evidence>
<evidence type="ECO:0000313" key="1">
    <source>
        <dbReference type="EMBL" id="BAR57287.1"/>
    </source>
</evidence>
<accession>A0A0E4FVK9</accession>
<gene>
    <name evidence="1" type="ORF">NK6_4118</name>
</gene>